<name>A0A6G1DSY1_9ORYZ</name>
<evidence type="ECO:0000313" key="1">
    <source>
        <dbReference type="EMBL" id="KAF0915728.1"/>
    </source>
</evidence>
<accession>A0A6G1DSY1</accession>
<proteinExistence type="predicted"/>
<organism evidence="1 2">
    <name type="scientific">Oryza meyeriana var. granulata</name>
    <dbReference type="NCBI Taxonomy" id="110450"/>
    <lineage>
        <taxon>Eukaryota</taxon>
        <taxon>Viridiplantae</taxon>
        <taxon>Streptophyta</taxon>
        <taxon>Embryophyta</taxon>
        <taxon>Tracheophyta</taxon>
        <taxon>Spermatophyta</taxon>
        <taxon>Magnoliopsida</taxon>
        <taxon>Liliopsida</taxon>
        <taxon>Poales</taxon>
        <taxon>Poaceae</taxon>
        <taxon>BOP clade</taxon>
        <taxon>Oryzoideae</taxon>
        <taxon>Oryzeae</taxon>
        <taxon>Oryzinae</taxon>
        <taxon>Oryza</taxon>
        <taxon>Oryza meyeriana</taxon>
    </lineage>
</organism>
<comment type="caution">
    <text evidence="1">The sequence shown here is derived from an EMBL/GenBank/DDBJ whole genome shotgun (WGS) entry which is preliminary data.</text>
</comment>
<protein>
    <submittedName>
        <fullName evidence="1">Uncharacterized protein</fullName>
    </submittedName>
</protein>
<dbReference type="EMBL" id="SPHZ02000006">
    <property type="protein sequence ID" value="KAF0915728.1"/>
    <property type="molecule type" value="Genomic_DNA"/>
</dbReference>
<reference evidence="1 2" key="1">
    <citation type="submission" date="2019-11" db="EMBL/GenBank/DDBJ databases">
        <title>Whole genome sequence of Oryza granulata.</title>
        <authorList>
            <person name="Li W."/>
        </authorList>
    </citation>
    <scope>NUCLEOTIDE SEQUENCE [LARGE SCALE GENOMIC DNA]</scope>
    <source>
        <strain evidence="2">cv. Menghai</strain>
        <tissue evidence="1">Leaf</tissue>
    </source>
</reference>
<dbReference type="AlphaFoldDB" id="A0A6G1DSY1"/>
<sequence length="111" mass="12684">MGHLCRERFGWQWVQLAVRLTSSSRTSNPGTMINSIYYLHEPLAIPSVTIPVHKYLPPHDELIQPDSHIILLHRSDDYNQSIKDRRRFVEVFGKKQSILIAAGNLGSKGFS</sequence>
<evidence type="ECO:0000313" key="2">
    <source>
        <dbReference type="Proteomes" id="UP000479710"/>
    </source>
</evidence>
<dbReference type="Proteomes" id="UP000479710">
    <property type="component" value="Unassembled WGS sequence"/>
</dbReference>
<gene>
    <name evidence="1" type="ORF">E2562_038576</name>
</gene>
<keyword evidence="2" id="KW-1185">Reference proteome</keyword>
<dbReference type="EMBL" id="SPHZ02000006">
    <property type="protein sequence ID" value="KAF0915727.1"/>
    <property type="molecule type" value="Genomic_DNA"/>
</dbReference>